<evidence type="ECO:0000313" key="1">
    <source>
        <dbReference type="EMBL" id="CAF2915640.1"/>
    </source>
</evidence>
<keyword evidence="2" id="KW-1185">Reference proteome</keyword>
<dbReference type="EMBL" id="HG994583">
    <property type="protein sequence ID" value="CAF2915640.1"/>
    <property type="molecule type" value="Genomic_DNA"/>
</dbReference>
<evidence type="ECO:0000313" key="2">
    <source>
        <dbReference type="Proteomes" id="UP000675881"/>
    </source>
</evidence>
<reference evidence="1" key="1">
    <citation type="submission" date="2021-02" db="EMBL/GenBank/DDBJ databases">
        <authorList>
            <person name="Bekaert M."/>
        </authorList>
    </citation>
    <scope>NUCLEOTIDE SEQUENCE</scope>
    <source>
        <strain evidence="1">IoA-00</strain>
    </source>
</reference>
<dbReference type="Proteomes" id="UP000675881">
    <property type="component" value="Chromosome 4"/>
</dbReference>
<organism evidence="1 2">
    <name type="scientific">Lepeophtheirus salmonis</name>
    <name type="common">Salmon louse</name>
    <name type="synonym">Caligus salmonis</name>
    <dbReference type="NCBI Taxonomy" id="72036"/>
    <lineage>
        <taxon>Eukaryota</taxon>
        <taxon>Metazoa</taxon>
        <taxon>Ecdysozoa</taxon>
        <taxon>Arthropoda</taxon>
        <taxon>Crustacea</taxon>
        <taxon>Multicrustacea</taxon>
        <taxon>Hexanauplia</taxon>
        <taxon>Copepoda</taxon>
        <taxon>Siphonostomatoida</taxon>
        <taxon>Caligidae</taxon>
        <taxon>Lepeophtheirus</taxon>
    </lineage>
</organism>
<sequence length="269" mass="30927">MNTLTEIVIICVIGLCYSPDILRAEACSALPNSVLPDMSKFAHRKIINITAIHQIEMLSEYANLKDPEFKRFVKRNLLPPVLLIMEPYSILSDNLKNSNMDSAQKQETFIQELIKAIKESRKNGGLKGKVIKIRKIKKKRKENDECFNEERIYGDPRGKSFHDSSITFTLPMNQSDIIFCLNYCKYPCLLINFNRQNKQCSLISQPMALNPNTYKETMSLRIKCSIQKPDMKPKPLQCFFPGHQIAGIFVPPLSRKTTDSIHCQKRMPQ</sequence>
<proteinExistence type="predicted"/>
<gene>
    <name evidence="1" type="ORF">LSAA_8331</name>
</gene>
<accession>A0A7R8H7R1</accession>
<protein>
    <submittedName>
        <fullName evidence="1">(salmon louse) hypothetical protein</fullName>
    </submittedName>
</protein>
<dbReference type="AlphaFoldDB" id="A0A7R8H7R1"/>
<name>A0A7R8H7R1_LEPSM</name>